<reference evidence="1 2" key="1">
    <citation type="journal article" date="2019" name="bioRxiv">
        <title>Genomics, evolutionary history and diagnostics of the Alternaria alternata species group including apple and Asian pear pathotypes.</title>
        <authorList>
            <person name="Armitage A.D."/>
            <person name="Cockerton H.M."/>
            <person name="Sreenivasaprasad S."/>
            <person name="Woodhall J.W."/>
            <person name="Lane C.R."/>
            <person name="Harrison R.J."/>
            <person name="Clarkson J.P."/>
        </authorList>
    </citation>
    <scope>NUCLEOTIDE SEQUENCE [LARGE SCALE GENOMIC DNA]</scope>
    <source>
        <strain evidence="1 2">FERA 650</strain>
    </source>
</reference>
<evidence type="ECO:0000313" key="1">
    <source>
        <dbReference type="EMBL" id="KAB2101547.1"/>
    </source>
</evidence>
<protein>
    <submittedName>
        <fullName evidence="1">Uncharacterized protein</fullName>
    </submittedName>
</protein>
<dbReference type="Proteomes" id="UP000293547">
    <property type="component" value="Unassembled WGS sequence"/>
</dbReference>
<comment type="caution">
    <text evidence="1">The sequence shown here is derived from an EMBL/GenBank/DDBJ whole genome shotgun (WGS) entry which is preliminary data.</text>
</comment>
<gene>
    <name evidence="1" type="ORF">AG0111_0g10640</name>
</gene>
<evidence type="ECO:0000313" key="2">
    <source>
        <dbReference type="Proteomes" id="UP000293547"/>
    </source>
</evidence>
<keyword evidence="2" id="KW-1185">Reference proteome</keyword>
<sequence>MLLTEVKGQSFIIEQNGSTLVSPIGLGRVYDDWPAQCTLQLFEAETGYYVDGLVAIPVSSVETQVATVFDSTSTYLYETISSSAISTVPTVIATTSPVISTSSTSPTTTSSGDTSNGDGLSTGAKGGIGAGIGACALLLAAAAYLFYRRSRKAKESHVHASYQPDPEQYSKPTGVAVAHHAADGGYNRPYSEATTWSQGHQSPQAPPQELGSMR</sequence>
<proteinExistence type="predicted"/>
<organism evidence="1 2">
    <name type="scientific">Alternaria gaisen</name>
    <dbReference type="NCBI Taxonomy" id="167740"/>
    <lineage>
        <taxon>Eukaryota</taxon>
        <taxon>Fungi</taxon>
        <taxon>Dikarya</taxon>
        <taxon>Ascomycota</taxon>
        <taxon>Pezizomycotina</taxon>
        <taxon>Dothideomycetes</taxon>
        <taxon>Pleosporomycetidae</taxon>
        <taxon>Pleosporales</taxon>
        <taxon>Pleosporineae</taxon>
        <taxon>Pleosporaceae</taxon>
        <taxon>Alternaria</taxon>
        <taxon>Alternaria sect. Alternaria</taxon>
    </lineage>
</organism>
<accession>A0ACB6FAV7</accession>
<dbReference type="EMBL" id="PDWZ02000011">
    <property type="protein sequence ID" value="KAB2101547.1"/>
    <property type="molecule type" value="Genomic_DNA"/>
</dbReference>
<name>A0ACB6FAV7_9PLEO</name>